<name>A0AAN5CBQ6_9BILA</name>
<evidence type="ECO:0000256" key="1">
    <source>
        <dbReference type="SAM" id="MobiDB-lite"/>
    </source>
</evidence>
<sequence length="107" mass="10765">HSSSSLFFSIHSIVVRLSAMADKSAFVPVDVSGAGKNNDDVDMDDELFGKAAKPAAPAAAPAPAPAAAPPAPAPAPASVAAPPTSPAKKPIVYQKSKTYVKTKAGQK</sequence>
<dbReference type="Proteomes" id="UP001328107">
    <property type="component" value="Unassembled WGS sequence"/>
</dbReference>
<organism evidence="2 3">
    <name type="scientific">Pristionchus mayeri</name>
    <dbReference type="NCBI Taxonomy" id="1317129"/>
    <lineage>
        <taxon>Eukaryota</taxon>
        <taxon>Metazoa</taxon>
        <taxon>Ecdysozoa</taxon>
        <taxon>Nematoda</taxon>
        <taxon>Chromadorea</taxon>
        <taxon>Rhabditida</taxon>
        <taxon>Rhabditina</taxon>
        <taxon>Diplogasteromorpha</taxon>
        <taxon>Diplogasteroidea</taxon>
        <taxon>Neodiplogasteridae</taxon>
        <taxon>Pristionchus</taxon>
    </lineage>
</organism>
<dbReference type="PANTHER" id="PTHR38629:SF1">
    <property type="entry name" value="RNA-BINDING PROTEIN-RELATED"/>
    <property type="match status" value="1"/>
</dbReference>
<dbReference type="AlphaFoldDB" id="A0AAN5CBQ6"/>
<reference evidence="3" key="1">
    <citation type="submission" date="2022-10" db="EMBL/GenBank/DDBJ databases">
        <title>Genome assembly of Pristionchus species.</title>
        <authorList>
            <person name="Yoshida K."/>
            <person name="Sommer R.J."/>
        </authorList>
    </citation>
    <scope>NUCLEOTIDE SEQUENCE [LARGE SCALE GENOMIC DNA]</scope>
    <source>
        <strain evidence="3">RS5460</strain>
    </source>
</reference>
<dbReference type="EMBL" id="BTRK01000002">
    <property type="protein sequence ID" value="GMR37337.1"/>
    <property type="molecule type" value="Genomic_DNA"/>
</dbReference>
<feature type="non-terminal residue" evidence="2">
    <location>
        <position position="1"/>
    </location>
</feature>
<evidence type="ECO:0000313" key="2">
    <source>
        <dbReference type="EMBL" id="GMR37337.1"/>
    </source>
</evidence>
<gene>
    <name evidence="2" type="ORF">PMAYCL1PPCAC_07532</name>
</gene>
<comment type="caution">
    <text evidence="2">The sequence shown here is derived from an EMBL/GenBank/DDBJ whole genome shotgun (WGS) entry which is preliminary data.</text>
</comment>
<accession>A0AAN5CBQ6</accession>
<feature type="compositionally biased region" description="Pro residues" evidence="1">
    <location>
        <begin position="60"/>
        <end position="75"/>
    </location>
</feature>
<proteinExistence type="predicted"/>
<protein>
    <submittedName>
        <fullName evidence="2">Uncharacterized protein</fullName>
    </submittedName>
</protein>
<feature type="compositionally biased region" description="Low complexity" evidence="1">
    <location>
        <begin position="76"/>
        <end position="90"/>
    </location>
</feature>
<dbReference type="PANTHER" id="PTHR38629">
    <property type="entry name" value="PROTEIN CBG12672"/>
    <property type="match status" value="1"/>
</dbReference>
<keyword evidence="3" id="KW-1185">Reference proteome</keyword>
<feature type="region of interest" description="Disordered" evidence="1">
    <location>
        <begin position="52"/>
        <end position="92"/>
    </location>
</feature>
<evidence type="ECO:0000313" key="3">
    <source>
        <dbReference type="Proteomes" id="UP001328107"/>
    </source>
</evidence>